<dbReference type="Proteomes" id="UP000502823">
    <property type="component" value="Unassembled WGS sequence"/>
</dbReference>
<comment type="caution">
    <text evidence="9">The sequence shown here is derived from an EMBL/GenBank/DDBJ whole genome shotgun (WGS) entry which is preliminary data.</text>
</comment>
<sequence>MDMKLGYSCVCCNCSTCVQCRAEQTVMLVVYIVIVSQMRTALKEQQEVNSQLRSYIDGILLNIVDNYPQLLEVKTH</sequence>
<dbReference type="PANTHER" id="PTHR15726">
    <property type="entry name" value="RAB11-FAMILY INTERACTING PROTEIN"/>
    <property type="match status" value="1"/>
</dbReference>
<keyword evidence="10" id="KW-1185">Reference proteome</keyword>
<dbReference type="OrthoDB" id="418358at2759"/>
<dbReference type="InterPro" id="IPR019018">
    <property type="entry name" value="Rab-bd_FIP-RBD"/>
</dbReference>
<dbReference type="GO" id="GO:0030496">
    <property type="term" value="C:midbody"/>
    <property type="evidence" value="ECO:0007669"/>
    <property type="project" value="UniProtKB-SubCell"/>
</dbReference>
<dbReference type="GO" id="GO:0032456">
    <property type="term" value="P:endocytic recycling"/>
    <property type="evidence" value="ECO:0007669"/>
    <property type="project" value="TreeGrafter"/>
</dbReference>
<evidence type="ECO:0000256" key="5">
    <source>
        <dbReference type="ARBA" id="ARBA00022753"/>
    </source>
</evidence>
<feature type="domain" description="FIP-RBD" evidence="8">
    <location>
        <begin position="12"/>
        <end position="74"/>
    </location>
</feature>
<evidence type="ECO:0000256" key="4">
    <source>
        <dbReference type="ARBA" id="ARBA00022448"/>
    </source>
</evidence>
<evidence type="ECO:0000256" key="1">
    <source>
        <dbReference type="ARBA" id="ARBA00004214"/>
    </source>
</evidence>
<accession>A0A6L2PZI0</accession>
<dbReference type="PANTHER" id="PTHR15726:SF7">
    <property type="entry name" value="NUCLEAR FALLOUT, ISOFORM J"/>
    <property type="match status" value="1"/>
</dbReference>
<dbReference type="PROSITE" id="PS51511">
    <property type="entry name" value="FIP_RBD"/>
    <property type="match status" value="1"/>
</dbReference>
<dbReference type="InParanoid" id="A0A6L2PZI0"/>
<dbReference type="GO" id="GO:0032154">
    <property type="term" value="C:cleavage furrow"/>
    <property type="evidence" value="ECO:0007669"/>
    <property type="project" value="UniProtKB-SubCell"/>
</dbReference>
<evidence type="ECO:0000313" key="9">
    <source>
        <dbReference type="EMBL" id="GFG37644.1"/>
    </source>
</evidence>
<gene>
    <name evidence="9" type="ORF">Cfor_03899</name>
</gene>
<dbReference type="SUPFAM" id="SSF144270">
    <property type="entry name" value="Eferin C-derminal domain-like"/>
    <property type="match status" value="1"/>
</dbReference>
<dbReference type="InterPro" id="IPR051977">
    <property type="entry name" value="Rab11-interacting_regulator"/>
</dbReference>
<evidence type="ECO:0000259" key="8">
    <source>
        <dbReference type="PROSITE" id="PS51511"/>
    </source>
</evidence>
<dbReference type="GO" id="GO:0030139">
    <property type="term" value="C:endocytic vesicle"/>
    <property type="evidence" value="ECO:0007669"/>
    <property type="project" value="TreeGrafter"/>
</dbReference>
<evidence type="ECO:0000256" key="2">
    <source>
        <dbReference type="ARBA" id="ARBA00004626"/>
    </source>
</evidence>
<evidence type="ECO:0000313" key="10">
    <source>
        <dbReference type="Proteomes" id="UP000502823"/>
    </source>
</evidence>
<dbReference type="EMBL" id="BLKM01000707">
    <property type="protein sequence ID" value="GFG37644.1"/>
    <property type="molecule type" value="Genomic_DNA"/>
</dbReference>
<name>A0A6L2PZI0_COPFO</name>
<reference evidence="10" key="1">
    <citation type="submission" date="2020-01" db="EMBL/GenBank/DDBJ databases">
        <title>Draft genome sequence of the Termite Coptotermes fromosanus.</title>
        <authorList>
            <person name="Itakura S."/>
            <person name="Yosikawa Y."/>
            <person name="Umezawa K."/>
        </authorList>
    </citation>
    <scope>NUCLEOTIDE SEQUENCE [LARGE SCALE GENOMIC DNA]</scope>
</reference>
<dbReference type="InterPro" id="IPR037245">
    <property type="entry name" value="FIP-RBD_C_sf"/>
</dbReference>
<keyword evidence="7" id="KW-0472">Membrane</keyword>
<dbReference type="GO" id="GO:0055038">
    <property type="term" value="C:recycling endosome membrane"/>
    <property type="evidence" value="ECO:0007669"/>
    <property type="project" value="UniProtKB-SubCell"/>
</dbReference>
<dbReference type="Pfam" id="PF09457">
    <property type="entry name" value="RBD-FIP"/>
    <property type="match status" value="1"/>
</dbReference>
<comment type="subcellular location">
    <subcellularLocation>
        <location evidence="2">Cleavage furrow</location>
    </subcellularLocation>
    <subcellularLocation>
        <location evidence="1">Midbody</location>
    </subcellularLocation>
    <subcellularLocation>
        <location evidence="3">Recycling endosome membrane</location>
        <topology evidence="3">Peripheral membrane protein</topology>
    </subcellularLocation>
</comment>
<evidence type="ECO:0000256" key="3">
    <source>
        <dbReference type="ARBA" id="ARBA00004654"/>
    </source>
</evidence>
<dbReference type="Gene3D" id="1.20.5.2440">
    <property type="match status" value="1"/>
</dbReference>
<keyword evidence="4" id="KW-0813">Transport</keyword>
<dbReference type="GO" id="GO:0032465">
    <property type="term" value="P:regulation of cytokinesis"/>
    <property type="evidence" value="ECO:0007669"/>
    <property type="project" value="TreeGrafter"/>
</dbReference>
<evidence type="ECO:0000256" key="6">
    <source>
        <dbReference type="ARBA" id="ARBA00023054"/>
    </source>
</evidence>
<organism evidence="9 10">
    <name type="scientific">Coptotermes formosanus</name>
    <name type="common">Formosan subterranean termite</name>
    <dbReference type="NCBI Taxonomy" id="36987"/>
    <lineage>
        <taxon>Eukaryota</taxon>
        <taxon>Metazoa</taxon>
        <taxon>Ecdysozoa</taxon>
        <taxon>Arthropoda</taxon>
        <taxon>Hexapoda</taxon>
        <taxon>Insecta</taxon>
        <taxon>Pterygota</taxon>
        <taxon>Neoptera</taxon>
        <taxon>Polyneoptera</taxon>
        <taxon>Dictyoptera</taxon>
        <taxon>Blattodea</taxon>
        <taxon>Blattoidea</taxon>
        <taxon>Termitoidae</taxon>
        <taxon>Rhinotermitidae</taxon>
        <taxon>Coptotermes</taxon>
    </lineage>
</organism>
<keyword evidence="5" id="KW-0967">Endosome</keyword>
<dbReference type="AlphaFoldDB" id="A0A6L2PZI0"/>
<proteinExistence type="predicted"/>
<evidence type="ECO:0000256" key="7">
    <source>
        <dbReference type="ARBA" id="ARBA00023136"/>
    </source>
</evidence>
<protein>
    <recommendedName>
        <fullName evidence="8">FIP-RBD domain-containing protein</fullName>
    </recommendedName>
</protein>
<keyword evidence="6" id="KW-0175">Coiled coil</keyword>